<comment type="caution">
    <text evidence="2">The sequence shown here is derived from an EMBL/GenBank/DDBJ whole genome shotgun (WGS) entry which is preliminary data.</text>
</comment>
<evidence type="ECO:0000313" key="2">
    <source>
        <dbReference type="EMBL" id="GGU48971.1"/>
    </source>
</evidence>
<organism evidence="2 3">
    <name type="scientific">Streptomyces lavendofoliae</name>
    <dbReference type="NCBI Taxonomy" id="67314"/>
    <lineage>
        <taxon>Bacteria</taxon>
        <taxon>Bacillati</taxon>
        <taxon>Actinomycetota</taxon>
        <taxon>Actinomycetes</taxon>
        <taxon>Kitasatosporales</taxon>
        <taxon>Streptomycetaceae</taxon>
        <taxon>Streptomyces</taxon>
    </lineage>
</organism>
<dbReference type="AlphaFoldDB" id="A0A918I057"/>
<feature type="region of interest" description="Disordered" evidence="1">
    <location>
        <begin position="1"/>
        <end position="63"/>
    </location>
</feature>
<sequence>MSIADEPGNRIRRMRAKAQELEQAAEHATDPQESRRLRDKARRLKDQSEQEGGMAGGGTDPMR</sequence>
<dbReference type="EMBL" id="BMTP01000011">
    <property type="protein sequence ID" value="GGU48971.1"/>
    <property type="molecule type" value="Genomic_DNA"/>
</dbReference>
<dbReference type="Pfam" id="PF19908">
    <property type="entry name" value="DUF6381"/>
    <property type="match status" value="1"/>
</dbReference>
<protein>
    <recommendedName>
        <fullName evidence="4">Small hydrophilic protein</fullName>
    </recommendedName>
</protein>
<accession>A0A918I057</accession>
<dbReference type="InterPro" id="IPR045961">
    <property type="entry name" value="DUF6381"/>
</dbReference>
<gene>
    <name evidence="2" type="ORF">GCM10010274_41810</name>
</gene>
<evidence type="ECO:0000313" key="3">
    <source>
        <dbReference type="Proteomes" id="UP000636661"/>
    </source>
</evidence>
<keyword evidence="3" id="KW-1185">Reference proteome</keyword>
<dbReference type="Proteomes" id="UP000636661">
    <property type="component" value="Unassembled WGS sequence"/>
</dbReference>
<reference evidence="2" key="1">
    <citation type="journal article" date="2014" name="Int. J. Syst. Evol. Microbiol.">
        <title>Complete genome sequence of Corynebacterium casei LMG S-19264T (=DSM 44701T), isolated from a smear-ripened cheese.</title>
        <authorList>
            <consortium name="US DOE Joint Genome Institute (JGI-PGF)"/>
            <person name="Walter F."/>
            <person name="Albersmeier A."/>
            <person name="Kalinowski J."/>
            <person name="Ruckert C."/>
        </authorList>
    </citation>
    <scope>NUCLEOTIDE SEQUENCE</scope>
    <source>
        <strain evidence="2">JCM 4391</strain>
    </source>
</reference>
<reference evidence="2" key="2">
    <citation type="submission" date="2020-09" db="EMBL/GenBank/DDBJ databases">
        <authorList>
            <person name="Sun Q."/>
            <person name="Ohkuma M."/>
        </authorList>
    </citation>
    <scope>NUCLEOTIDE SEQUENCE</scope>
    <source>
        <strain evidence="2">JCM 4391</strain>
    </source>
</reference>
<evidence type="ECO:0008006" key="4">
    <source>
        <dbReference type="Google" id="ProtNLM"/>
    </source>
</evidence>
<evidence type="ECO:0000256" key="1">
    <source>
        <dbReference type="SAM" id="MobiDB-lite"/>
    </source>
</evidence>
<feature type="compositionally biased region" description="Gly residues" evidence="1">
    <location>
        <begin position="53"/>
        <end position="63"/>
    </location>
</feature>
<feature type="compositionally biased region" description="Basic and acidic residues" evidence="1">
    <location>
        <begin position="17"/>
        <end position="36"/>
    </location>
</feature>
<name>A0A918I057_9ACTN</name>
<proteinExistence type="predicted"/>
<dbReference type="RefSeq" id="WP_189552425.1">
    <property type="nucleotide sequence ID" value="NZ_BMTP01000011.1"/>
</dbReference>